<comment type="caution">
    <text evidence="2">The sequence shown here is derived from an EMBL/GenBank/DDBJ whole genome shotgun (WGS) entry which is preliminary data.</text>
</comment>
<evidence type="ECO:0000313" key="2">
    <source>
        <dbReference type="EMBL" id="KXZ61793.1"/>
    </source>
</evidence>
<evidence type="ECO:0000313" key="3">
    <source>
        <dbReference type="Proteomes" id="UP000075357"/>
    </source>
</evidence>
<gene>
    <name evidence="2" type="ORF">Mlaev_00188</name>
</gene>
<dbReference type="AlphaFoldDB" id="A0A150HHZ9"/>
<keyword evidence="3" id="KW-1185">Reference proteome</keyword>
<evidence type="ECO:0000256" key="1">
    <source>
        <dbReference type="SAM" id="MobiDB-lite"/>
    </source>
</evidence>
<name>A0A150HHZ9_9MICO</name>
<organism evidence="2 3">
    <name type="scientific">Microbacterium laevaniformans</name>
    <dbReference type="NCBI Taxonomy" id="36807"/>
    <lineage>
        <taxon>Bacteria</taxon>
        <taxon>Bacillati</taxon>
        <taxon>Actinomycetota</taxon>
        <taxon>Actinomycetes</taxon>
        <taxon>Micrococcales</taxon>
        <taxon>Microbacteriaceae</taxon>
        <taxon>Microbacterium</taxon>
    </lineage>
</organism>
<feature type="compositionally biased region" description="Basic and acidic residues" evidence="1">
    <location>
        <begin position="131"/>
        <end position="155"/>
    </location>
</feature>
<proteinExistence type="predicted"/>
<feature type="region of interest" description="Disordered" evidence="1">
    <location>
        <begin position="85"/>
        <end position="113"/>
    </location>
</feature>
<sequence length="242" mass="27436">MPRPYRLPRPEHLRQIPPRDPAPIPVDDRLDHQSRVRELPSGPARRTGQQIFDQRPLSIREHLKPRHQTRLSARRLNLCQTRPSVGDVSRDATRVRSSAQVGQDAHGRRTTRVGDRVDRQLRCWPGGHVGGEGRVRDRVRPPRHQGIEGRREIGLSRRRARGTRNTGAQDVGDTAIERAPGRSAHPHRRPGFRETCPGRCNQRAQSAHRDRAGRPPRGPPRTYVRSARRQMHATASGHSDGP</sequence>
<feature type="region of interest" description="Disordered" evidence="1">
    <location>
        <begin position="128"/>
        <end position="242"/>
    </location>
</feature>
<accession>A0A150HHZ9</accession>
<protein>
    <submittedName>
        <fullName evidence="2">Uncharacterized protein</fullName>
    </submittedName>
</protein>
<feature type="region of interest" description="Disordered" evidence="1">
    <location>
        <begin position="1"/>
        <end position="29"/>
    </location>
</feature>
<reference evidence="2 3" key="1">
    <citation type="submission" date="2016-01" db="EMBL/GenBank/DDBJ databases">
        <title>Draft genome sequences of Microbacterium laevaniformans LCDC 91-0039 and the type strain of Microbacterium hominis LCDC 84-209.</title>
        <authorList>
            <person name="Bernier A.-M."/>
            <person name="Bernard K."/>
        </authorList>
    </citation>
    <scope>NUCLEOTIDE SEQUENCE [LARGE SCALE GENOMIC DNA]</scope>
    <source>
        <strain evidence="2 3">LCDC 91-0039</strain>
    </source>
</reference>
<dbReference type="EMBL" id="LRAD01000008">
    <property type="protein sequence ID" value="KXZ61793.1"/>
    <property type="molecule type" value="Genomic_DNA"/>
</dbReference>
<dbReference type="Proteomes" id="UP000075357">
    <property type="component" value="Unassembled WGS sequence"/>
</dbReference>